<gene>
    <name evidence="1" type="ORF">BMG03_17105</name>
</gene>
<keyword evidence="2" id="KW-1185">Reference proteome</keyword>
<evidence type="ECO:0000313" key="2">
    <source>
        <dbReference type="Proteomes" id="UP000185622"/>
    </source>
</evidence>
<dbReference type="EMBL" id="CP019437">
    <property type="protein sequence ID" value="AQS49319.1"/>
    <property type="molecule type" value="Genomic_DNA"/>
</dbReference>
<reference evidence="1 2" key="1">
    <citation type="submission" date="2017-01" db="EMBL/GenBank/DDBJ databases">
        <title>The complete genome sequence of a sulfur-oxidizing marine bacterium Thioclava sp. 25B10_4T.</title>
        <authorList>
            <person name="Liu Y."/>
            <person name="Lai Q."/>
            <person name="Shao Z."/>
        </authorList>
    </citation>
    <scope>NUCLEOTIDE SEQUENCE [LARGE SCALE GENOMIC DNA]</scope>
    <source>
        <strain evidence="1 2">25B10_4</strain>
    </source>
</reference>
<name>A0ABM6IKI1_9RHOB</name>
<sequence length="83" mass="8593">MTVTDFGQTDPIPAAPGEYLGIEVDDLAQISDFTVSQSGTDSIVSINGQTVATLKDVEYAALKSASGAIYATDGINYGQPSYA</sequence>
<dbReference type="RefSeq" id="WP_075773979.1">
    <property type="nucleotide sequence ID" value="NZ_CP019437.1"/>
</dbReference>
<protein>
    <submittedName>
        <fullName evidence="1">Uncharacterized protein</fullName>
    </submittedName>
</protein>
<accession>A0ABM6IKI1</accession>
<proteinExistence type="predicted"/>
<dbReference type="Proteomes" id="UP000185622">
    <property type="component" value="Chromosome"/>
</dbReference>
<evidence type="ECO:0000313" key="1">
    <source>
        <dbReference type="EMBL" id="AQS49319.1"/>
    </source>
</evidence>
<organism evidence="1 2">
    <name type="scientific">Thioclava nitratireducens</name>
    <dbReference type="NCBI Taxonomy" id="1915078"/>
    <lineage>
        <taxon>Bacteria</taxon>
        <taxon>Pseudomonadati</taxon>
        <taxon>Pseudomonadota</taxon>
        <taxon>Alphaproteobacteria</taxon>
        <taxon>Rhodobacterales</taxon>
        <taxon>Paracoccaceae</taxon>
        <taxon>Thioclava</taxon>
    </lineage>
</organism>